<dbReference type="PANTHER" id="PTHR30177">
    <property type="entry name" value="GLYCINE BETAINE/L-PROLINE TRANSPORT SYSTEM PERMEASE PROTEIN PROW"/>
    <property type="match status" value="1"/>
</dbReference>
<dbReference type="Pfam" id="PF00528">
    <property type="entry name" value="BPD_transp_1"/>
    <property type="match status" value="1"/>
</dbReference>
<feature type="transmembrane region" description="Helical" evidence="6">
    <location>
        <begin position="175"/>
        <end position="201"/>
    </location>
</feature>
<dbReference type="InterPro" id="IPR035906">
    <property type="entry name" value="MetI-like_sf"/>
</dbReference>
<dbReference type="Gene3D" id="1.10.3720.10">
    <property type="entry name" value="MetI-like"/>
    <property type="match status" value="1"/>
</dbReference>
<dbReference type="GO" id="GO:0055085">
    <property type="term" value="P:transmembrane transport"/>
    <property type="evidence" value="ECO:0007669"/>
    <property type="project" value="InterPro"/>
</dbReference>
<dbReference type="InterPro" id="IPR051204">
    <property type="entry name" value="ABC_transp_perm/SBD"/>
</dbReference>
<evidence type="ECO:0000313" key="8">
    <source>
        <dbReference type="EMBL" id="SOC53542.1"/>
    </source>
</evidence>
<organism evidence="8 9">
    <name type="scientific">Chromohalobacter canadensis</name>
    <dbReference type="NCBI Taxonomy" id="141389"/>
    <lineage>
        <taxon>Bacteria</taxon>
        <taxon>Pseudomonadati</taxon>
        <taxon>Pseudomonadota</taxon>
        <taxon>Gammaproteobacteria</taxon>
        <taxon>Oceanospirillales</taxon>
        <taxon>Halomonadaceae</taxon>
        <taxon>Chromohalobacter</taxon>
    </lineage>
</organism>
<evidence type="ECO:0000256" key="4">
    <source>
        <dbReference type="ARBA" id="ARBA00022989"/>
    </source>
</evidence>
<dbReference type="PANTHER" id="PTHR30177:SF32">
    <property type="entry name" value="GLYCINE BETAINE UPTAKE SYSTEM PERMEASE PROTEIN YEHW"/>
    <property type="match status" value="1"/>
</dbReference>
<keyword evidence="4 6" id="KW-1133">Transmembrane helix</keyword>
<feature type="domain" description="ABC transmembrane type-1" evidence="7">
    <location>
        <begin position="59"/>
        <end position="240"/>
    </location>
</feature>
<evidence type="ECO:0000256" key="3">
    <source>
        <dbReference type="ARBA" id="ARBA00022692"/>
    </source>
</evidence>
<dbReference type="PROSITE" id="PS50928">
    <property type="entry name" value="ABC_TM1"/>
    <property type="match status" value="1"/>
</dbReference>
<dbReference type="GO" id="GO:0005886">
    <property type="term" value="C:plasma membrane"/>
    <property type="evidence" value="ECO:0007669"/>
    <property type="project" value="UniProtKB-SubCell"/>
</dbReference>
<evidence type="ECO:0000256" key="5">
    <source>
        <dbReference type="ARBA" id="ARBA00023136"/>
    </source>
</evidence>
<dbReference type="EMBL" id="OBQJ01000002">
    <property type="protein sequence ID" value="SOC53542.1"/>
    <property type="molecule type" value="Genomic_DNA"/>
</dbReference>
<dbReference type="OrthoDB" id="9801163at2"/>
<comment type="subcellular location">
    <subcellularLocation>
        <location evidence="1 6">Cell membrane</location>
        <topology evidence="1 6">Multi-pass membrane protein</topology>
    </subcellularLocation>
</comment>
<feature type="transmembrane region" description="Helical" evidence="6">
    <location>
        <begin position="54"/>
        <end position="84"/>
    </location>
</feature>
<name>A0A285VHJ3_9GAMM</name>
<protein>
    <submittedName>
        <fullName evidence="8">Osmoprotectant transport system permease protein</fullName>
    </submittedName>
</protein>
<evidence type="ECO:0000259" key="7">
    <source>
        <dbReference type="PROSITE" id="PS50928"/>
    </source>
</evidence>
<feature type="transmembrane region" description="Helical" evidence="6">
    <location>
        <begin position="221"/>
        <end position="240"/>
    </location>
</feature>
<dbReference type="RefSeq" id="WP_097022172.1">
    <property type="nucleotide sequence ID" value="NZ_OBQJ01000002.1"/>
</dbReference>
<sequence>MSVSALSRPVSSRLALLISLSVLLIALVVGMEQLAPLFRALFPDQDPAMYQRESFLNLTLAHLALVLVSSLISVSVGVAAGLFVTRPAGREFEPLVSTLAAIGQTFPPAAVLAIVVPVAGFGFVPTLVALVLYGLLPVVQNTVAGLGTVPAQTLEAARGNGMNAWQILWRIELPLAMRVIIAGVRVSVIINIGTATIGSTVGAKTLGTPIIAGLVGNNLPYVVQGAVLVGLLAIVTDLAFERLEQRFSFGESGKAS</sequence>
<evidence type="ECO:0000313" key="9">
    <source>
        <dbReference type="Proteomes" id="UP000219023"/>
    </source>
</evidence>
<dbReference type="FunFam" id="1.10.3720.10:FF:000001">
    <property type="entry name" value="Glycine betaine ABC transporter, permease"/>
    <property type="match status" value="1"/>
</dbReference>
<evidence type="ECO:0000256" key="2">
    <source>
        <dbReference type="ARBA" id="ARBA00022448"/>
    </source>
</evidence>
<accession>A0A285VHJ3</accession>
<keyword evidence="5 6" id="KW-0472">Membrane</keyword>
<keyword evidence="2 6" id="KW-0813">Transport</keyword>
<dbReference type="InterPro" id="IPR000515">
    <property type="entry name" value="MetI-like"/>
</dbReference>
<evidence type="ECO:0000256" key="6">
    <source>
        <dbReference type="RuleBase" id="RU363032"/>
    </source>
</evidence>
<proteinExistence type="inferred from homology"/>
<dbReference type="GO" id="GO:0031460">
    <property type="term" value="P:glycine betaine transport"/>
    <property type="evidence" value="ECO:0007669"/>
    <property type="project" value="UniProtKB-ARBA"/>
</dbReference>
<comment type="similarity">
    <text evidence="6">Belongs to the binding-protein-dependent transport system permease family.</text>
</comment>
<evidence type="ECO:0000256" key="1">
    <source>
        <dbReference type="ARBA" id="ARBA00004651"/>
    </source>
</evidence>
<keyword evidence="3 6" id="KW-0812">Transmembrane</keyword>
<dbReference type="AlphaFoldDB" id="A0A285VHJ3"/>
<dbReference type="CDD" id="cd06261">
    <property type="entry name" value="TM_PBP2"/>
    <property type="match status" value="1"/>
</dbReference>
<reference evidence="8 9" key="1">
    <citation type="submission" date="2017-08" db="EMBL/GenBank/DDBJ databases">
        <authorList>
            <person name="de Groot N.N."/>
        </authorList>
    </citation>
    <scope>NUCLEOTIDE SEQUENCE [LARGE SCALE GENOMIC DNA]</scope>
    <source>
        <strain evidence="8 9">USBA 855</strain>
    </source>
</reference>
<gene>
    <name evidence="8" type="ORF">SAMN05421509_102417</name>
</gene>
<dbReference type="SUPFAM" id="SSF161098">
    <property type="entry name" value="MetI-like"/>
    <property type="match status" value="1"/>
</dbReference>
<dbReference type="Proteomes" id="UP000219023">
    <property type="component" value="Unassembled WGS sequence"/>
</dbReference>